<protein>
    <submittedName>
        <fullName evidence="1">Uncharacterized protein</fullName>
    </submittedName>
</protein>
<comment type="caution">
    <text evidence="1">The sequence shown here is derived from an EMBL/GenBank/DDBJ whole genome shotgun (WGS) entry which is preliminary data.</text>
</comment>
<sequence>MLDSSSSTSTVLPFVNGSSGLGCCCSLLFWPPYEARTRFALMQIYRAQRVWHAKVGKYTDELSELDIEGPPLGECTDYPIIEMEGDAKYEAKIRIGNGRVGHIRQDRYLWFDLE</sequence>
<organism evidence="1 2">
    <name type="scientific">Basidiobolus ranarum</name>
    <dbReference type="NCBI Taxonomy" id="34480"/>
    <lineage>
        <taxon>Eukaryota</taxon>
        <taxon>Fungi</taxon>
        <taxon>Fungi incertae sedis</taxon>
        <taxon>Zoopagomycota</taxon>
        <taxon>Entomophthoromycotina</taxon>
        <taxon>Basidiobolomycetes</taxon>
        <taxon>Basidiobolales</taxon>
        <taxon>Basidiobolaceae</taxon>
        <taxon>Basidiobolus</taxon>
    </lineage>
</organism>
<proteinExistence type="predicted"/>
<dbReference type="Proteomes" id="UP001479436">
    <property type="component" value="Unassembled WGS sequence"/>
</dbReference>
<dbReference type="EMBL" id="JASJQH010000296">
    <property type="protein sequence ID" value="KAK9765240.1"/>
    <property type="molecule type" value="Genomic_DNA"/>
</dbReference>
<name>A0ABR2WUM3_9FUNG</name>
<evidence type="ECO:0000313" key="1">
    <source>
        <dbReference type="EMBL" id="KAK9765240.1"/>
    </source>
</evidence>
<accession>A0ABR2WUM3</accession>
<reference evidence="1 2" key="1">
    <citation type="submission" date="2023-04" db="EMBL/GenBank/DDBJ databases">
        <title>Genome of Basidiobolus ranarum AG-B5.</title>
        <authorList>
            <person name="Stajich J.E."/>
            <person name="Carter-House D."/>
            <person name="Gryganskyi A."/>
        </authorList>
    </citation>
    <scope>NUCLEOTIDE SEQUENCE [LARGE SCALE GENOMIC DNA]</scope>
    <source>
        <strain evidence="1 2">AG-B5</strain>
    </source>
</reference>
<evidence type="ECO:0000313" key="2">
    <source>
        <dbReference type="Proteomes" id="UP001479436"/>
    </source>
</evidence>
<keyword evidence="2" id="KW-1185">Reference proteome</keyword>
<gene>
    <name evidence="1" type="ORF">K7432_006592</name>
</gene>